<dbReference type="EMBL" id="MCFJ01000001">
    <property type="protein sequence ID" value="ORY71006.1"/>
    <property type="molecule type" value="Genomic_DNA"/>
</dbReference>
<feature type="transmembrane region" description="Helical" evidence="1">
    <location>
        <begin position="49"/>
        <end position="69"/>
    </location>
</feature>
<sequence length="76" mass="8747">MLMDSMLYRGILAIGHQEFTNSYIYGINGDWIVRDDENLIWLPLNYRPSAWTVLLGAFAIGCPSGRVWICKLLQKK</sequence>
<organism evidence="2 3">
    <name type="scientific">Pseudomassariella vexata</name>
    <dbReference type="NCBI Taxonomy" id="1141098"/>
    <lineage>
        <taxon>Eukaryota</taxon>
        <taxon>Fungi</taxon>
        <taxon>Dikarya</taxon>
        <taxon>Ascomycota</taxon>
        <taxon>Pezizomycotina</taxon>
        <taxon>Sordariomycetes</taxon>
        <taxon>Xylariomycetidae</taxon>
        <taxon>Amphisphaeriales</taxon>
        <taxon>Pseudomassariaceae</taxon>
        <taxon>Pseudomassariella</taxon>
    </lineage>
</organism>
<dbReference type="InParanoid" id="A0A1Y2EIF4"/>
<dbReference type="AlphaFoldDB" id="A0A1Y2EIF4"/>
<dbReference type="GeneID" id="63775251"/>
<keyword evidence="1" id="KW-1133">Transmembrane helix</keyword>
<evidence type="ECO:0000256" key="1">
    <source>
        <dbReference type="SAM" id="Phobius"/>
    </source>
</evidence>
<evidence type="ECO:0000313" key="2">
    <source>
        <dbReference type="EMBL" id="ORY71006.1"/>
    </source>
</evidence>
<evidence type="ECO:0000313" key="3">
    <source>
        <dbReference type="Proteomes" id="UP000193689"/>
    </source>
</evidence>
<dbReference type="OrthoDB" id="5240432at2759"/>
<proteinExistence type="predicted"/>
<comment type="caution">
    <text evidence="2">The sequence shown here is derived from an EMBL/GenBank/DDBJ whole genome shotgun (WGS) entry which is preliminary data.</text>
</comment>
<keyword evidence="1" id="KW-0812">Transmembrane</keyword>
<name>A0A1Y2EIF4_9PEZI</name>
<reference evidence="2 3" key="1">
    <citation type="submission" date="2016-07" db="EMBL/GenBank/DDBJ databases">
        <title>Pervasive Adenine N6-methylation of Active Genes in Fungi.</title>
        <authorList>
            <consortium name="DOE Joint Genome Institute"/>
            <person name="Mondo S.J."/>
            <person name="Dannebaum R.O."/>
            <person name="Kuo R.C."/>
            <person name="Labutti K."/>
            <person name="Haridas S."/>
            <person name="Kuo A."/>
            <person name="Salamov A."/>
            <person name="Ahrendt S.R."/>
            <person name="Lipzen A."/>
            <person name="Sullivan W."/>
            <person name="Andreopoulos W.B."/>
            <person name="Clum A."/>
            <person name="Lindquist E."/>
            <person name="Daum C."/>
            <person name="Ramamoorthy G.K."/>
            <person name="Gryganskyi A."/>
            <person name="Culley D."/>
            <person name="Magnuson J.K."/>
            <person name="James T.Y."/>
            <person name="O'Malley M.A."/>
            <person name="Stajich J.E."/>
            <person name="Spatafora J.W."/>
            <person name="Visel A."/>
            <person name="Grigoriev I.V."/>
        </authorList>
    </citation>
    <scope>NUCLEOTIDE SEQUENCE [LARGE SCALE GENOMIC DNA]</scope>
    <source>
        <strain evidence="2 3">CBS 129021</strain>
    </source>
</reference>
<gene>
    <name evidence="2" type="ORF">BCR38DRAFT_415688</name>
</gene>
<dbReference type="Proteomes" id="UP000193689">
    <property type="component" value="Unassembled WGS sequence"/>
</dbReference>
<dbReference type="RefSeq" id="XP_040720598.1">
    <property type="nucleotide sequence ID" value="XM_040859039.1"/>
</dbReference>
<protein>
    <submittedName>
        <fullName evidence="2">Uncharacterized protein</fullName>
    </submittedName>
</protein>
<accession>A0A1Y2EIF4</accession>
<keyword evidence="1" id="KW-0472">Membrane</keyword>
<keyword evidence="3" id="KW-1185">Reference proteome</keyword>